<reference evidence="1" key="1">
    <citation type="journal article" date="2014" name="Front. Microbiol.">
        <title>High frequency of phylogenetically diverse reductive dehalogenase-homologous genes in deep subseafloor sedimentary metagenomes.</title>
        <authorList>
            <person name="Kawai M."/>
            <person name="Futagami T."/>
            <person name="Toyoda A."/>
            <person name="Takaki Y."/>
            <person name="Nishi S."/>
            <person name="Hori S."/>
            <person name="Arai W."/>
            <person name="Tsubouchi T."/>
            <person name="Morono Y."/>
            <person name="Uchiyama I."/>
            <person name="Ito T."/>
            <person name="Fujiyama A."/>
            <person name="Inagaki F."/>
            <person name="Takami H."/>
        </authorList>
    </citation>
    <scope>NUCLEOTIDE SEQUENCE</scope>
    <source>
        <strain evidence="1">Expedition CK06-06</strain>
    </source>
</reference>
<dbReference type="EMBL" id="BARU01022563">
    <property type="protein sequence ID" value="GAH58254.1"/>
    <property type="molecule type" value="Genomic_DNA"/>
</dbReference>
<organism evidence="1">
    <name type="scientific">marine sediment metagenome</name>
    <dbReference type="NCBI Taxonomy" id="412755"/>
    <lineage>
        <taxon>unclassified sequences</taxon>
        <taxon>metagenomes</taxon>
        <taxon>ecological metagenomes</taxon>
    </lineage>
</organism>
<name>X1HWP4_9ZZZZ</name>
<proteinExistence type="predicted"/>
<evidence type="ECO:0008006" key="2">
    <source>
        <dbReference type="Google" id="ProtNLM"/>
    </source>
</evidence>
<accession>X1HWP4</accession>
<comment type="caution">
    <text evidence="1">The sequence shown here is derived from an EMBL/GenBank/DDBJ whole genome shotgun (WGS) entry which is preliminary data.</text>
</comment>
<gene>
    <name evidence="1" type="ORF">S03H2_36734</name>
</gene>
<protein>
    <recommendedName>
        <fullName evidence="2">WG repeat-containing protein</fullName>
    </recommendedName>
</protein>
<evidence type="ECO:0000313" key="1">
    <source>
        <dbReference type="EMBL" id="GAH58254.1"/>
    </source>
</evidence>
<dbReference type="AlphaFoldDB" id="X1HWP4"/>
<sequence>MRDPGPEDRPFSWFRAGRQFGYFSLAGELHYIDRILYDVALSDSGFINFARISENIVFRDPNGDFQYGFKNYGYPVLDREGKRLFSVSTDLGGLKSISRER</sequence>